<name>A0A291E0R8_9ENTR</name>
<dbReference type="Proteomes" id="UP000217979">
    <property type="component" value="Chromosome"/>
</dbReference>
<gene>
    <name evidence="2" type="ORF">CO704_16140</name>
    <name evidence="3" type="ORF">NCTC12120_00274</name>
</gene>
<dbReference type="NCBIfam" id="NF041532">
    <property type="entry name" value="HprT"/>
    <property type="match status" value="1"/>
</dbReference>
<dbReference type="EMBL" id="UAVU01000003">
    <property type="protein sequence ID" value="SQA96518.1"/>
    <property type="molecule type" value="Genomic_DNA"/>
</dbReference>
<dbReference type="STRING" id="158822.LH23_12235"/>
<sequence>MKPSILFLMALAFALSGCATRNDNGCDSVACRPVSDSHHLTIWWPNDMRNGVQDYTQMPVR</sequence>
<dbReference type="AlphaFoldDB" id="A0A291E0R8"/>
<dbReference type="PROSITE" id="PS51257">
    <property type="entry name" value="PROKAR_LIPOPROTEIN"/>
    <property type="match status" value="1"/>
</dbReference>
<protein>
    <submittedName>
        <fullName evidence="2">Type III secretion protein HrpT</fullName>
    </submittedName>
</protein>
<evidence type="ECO:0000313" key="2">
    <source>
        <dbReference type="EMBL" id="ATF93532.1"/>
    </source>
</evidence>
<evidence type="ECO:0000313" key="5">
    <source>
        <dbReference type="Proteomes" id="UP000251197"/>
    </source>
</evidence>
<dbReference type="RefSeq" id="WP_061278647.1">
    <property type="nucleotide sequence ID" value="NZ_CP023525.1"/>
</dbReference>
<feature type="signal peptide" evidence="1">
    <location>
        <begin position="1"/>
        <end position="19"/>
    </location>
</feature>
<dbReference type="EMBL" id="CP023525">
    <property type="protein sequence ID" value="ATF93532.1"/>
    <property type="molecule type" value="Genomic_DNA"/>
</dbReference>
<keyword evidence="1" id="KW-0732">Signal</keyword>
<reference evidence="3 5" key="2">
    <citation type="submission" date="2018-06" db="EMBL/GenBank/DDBJ databases">
        <authorList>
            <consortium name="Pathogen Informatics"/>
            <person name="Doyle S."/>
        </authorList>
    </citation>
    <scope>NUCLEOTIDE SEQUENCE [LARGE SCALE GENOMIC DNA]</scope>
    <source>
        <strain evidence="3 5">NCTC12120</strain>
    </source>
</reference>
<proteinExistence type="predicted"/>
<evidence type="ECO:0000313" key="4">
    <source>
        <dbReference type="Proteomes" id="UP000217979"/>
    </source>
</evidence>
<dbReference type="Proteomes" id="UP000251197">
    <property type="component" value="Unassembled WGS sequence"/>
</dbReference>
<evidence type="ECO:0000256" key="1">
    <source>
        <dbReference type="SAM" id="SignalP"/>
    </source>
</evidence>
<feature type="chain" id="PRO_5036034834" evidence="1">
    <location>
        <begin position="20"/>
        <end position="61"/>
    </location>
</feature>
<accession>A0A291E0R8</accession>
<evidence type="ECO:0000313" key="3">
    <source>
        <dbReference type="EMBL" id="SQA96518.1"/>
    </source>
</evidence>
<organism evidence="2 4">
    <name type="scientific">Cedecea neteri</name>
    <dbReference type="NCBI Taxonomy" id="158822"/>
    <lineage>
        <taxon>Bacteria</taxon>
        <taxon>Pseudomonadati</taxon>
        <taxon>Pseudomonadota</taxon>
        <taxon>Gammaproteobacteria</taxon>
        <taxon>Enterobacterales</taxon>
        <taxon>Enterobacteriaceae</taxon>
        <taxon>Cedecea</taxon>
    </lineage>
</organism>
<reference evidence="2 4" key="1">
    <citation type="submission" date="2017-09" db="EMBL/GenBank/DDBJ databases">
        <title>FDA dAtabase for Regulatory Grade micrObial Sequences (FDA-ARGOS): Supporting development and validation of Infectious Disease Dx tests.</title>
        <authorList>
            <person name="Minogue T."/>
            <person name="Wolcott M."/>
            <person name="Wasieloski L."/>
            <person name="Aguilar W."/>
            <person name="Moore D."/>
            <person name="Tallon L."/>
            <person name="Sadzewicz L."/>
            <person name="Ott S."/>
            <person name="Zhao X."/>
            <person name="Nagaraj S."/>
            <person name="Vavikolanu K."/>
            <person name="Aluvathingal J."/>
            <person name="Nadendla S."/>
            <person name="Sichtig H."/>
        </authorList>
    </citation>
    <scope>NUCLEOTIDE SEQUENCE [LARGE SCALE GENOMIC DNA]</scope>
    <source>
        <strain evidence="2 4">FDAARGOS_392</strain>
    </source>
</reference>
<dbReference type="InterPro" id="IPR048207">
    <property type="entry name" value="HprT-like"/>
</dbReference>